<accession>A0AAW0GP48</accession>
<reference evidence="2 3" key="1">
    <citation type="submission" date="2022-09" db="EMBL/GenBank/DDBJ databases">
        <authorList>
            <person name="Palmer J.M."/>
        </authorList>
    </citation>
    <scope>NUCLEOTIDE SEQUENCE [LARGE SCALE GENOMIC DNA]</scope>
    <source>
        <strain evidence="2 3">DSM 7382</strain>
    </source>
</reference>
<proteinExistence type="predicted"/>
<dbReference type="Proteomes" id="UP001385951">
    <property type="component" value="Unassembled WGS sequence"/>
</dbReference>
<evidence type="ECO:0000313" key="2">
    <source>
        <dbReference type="EMBL" id="KAK7695241.1"/>
    </source>
</evidence>
<organism evidence="2 3">
    <name type="scientific">Cerrena zonata</name>
    <dbReference type="NCBI Taxonomy" id="2478898"/>
    <lineage>
        <taxon>Eukaryota</taxon>
        <taxon>Fungi</taxon>
        <taxon>Dikarya</taxon>
        <taxon>Basidiomycota</taxon>
        <taxon>Agaricomycotina</taxon>
        <taxon>Agaricomycetes</taxon>
        <taxon>Polyporales</taxon>
        <taxon>Cerrenaceae</taxon>
        <taxon>Cerrena</taxon>
    </lineage>
</organism>
<protein>
    <recommendedName>
        <fullName evidence="4">EKC/KEOPS complex subunit GON7</fullName>
    </recommendedName>
</protein>
<gene>
    <name evidence="2" type="ORF">QCA50_002431</name>
</gene>
<keyword evidence="3" id="KW-1185">Reference proteome</keyword>
<evidence type="ECO:0008006" key="4">
    <source>
        <dbReference type="Google" id="ProtNLM"/>
    </source>
</evidence>
<evidence type="ECO:0000313" key="3">
    <source>
        <dbReference type="Proteomes" id="UP001385951"/>
    </source>
</evidence>
<comment type="caution">
    <text evidence="2">The sequence shown here is derived from an EMBL/GenBank/DDBJ whole genome shotgun (WGS) entry which is preliminary data.</text>
</comment>
<feature type="compositionally biased region" description="Acidic residues" evidence="1">
    <location>
        <begin position="83"/>
        <end position="95"/>
    </location>
</feature>
<evidence type="ECO:0000256" key="1">
    <source>
        <dbReference type="SAM" id="MobiDB-lite"/>
    </source>
</evidence>
<sequence>MSKNIVITYDLHPPSGVEANGLSSSKTHEFTVTPEGTGASQYYDALRQSVVQAKATLGEELSAWKDAVGTTELTKEPKKPKEEDEDEDEEDETNE</sequence>
<dbReference type="EMBL" id="JASBNA010000002">
    <property type="protein sequence ID" value="KAK7695241.1"/>
    <property type="molecule type" value="Genomic_DNA"/>
</dbReference>
<name>A0AAW0GP48_9APHY</name>
<dbReference type="AlphaFoldDB" id="A0AAW0GP48"/>
<feature type="region of interest" description="Disordered" evidence="1">
    <location>
        <begin position="65"/>
        <end position="95"/>
    </location>
</feature>
<feature type="compositionally biased region" description="Basic and acidic residues" evidence="1">
    <location>
        <begin position="73"/>
        <end position="82"/>
    </location>
</feature>